<gene>
    <name evidence="2" type="ORF">THASP1DRAFT_32797</name>
</gene>
<dbReference type="GO" id="GO:0017056">
    <property type="term" value="F:structural constituent of nuclear pore"/>
    <property type="evidence" value="ECO:0007669"/>
    <property type="project" value="TreeGrafter"/>
</dbReference>
<name>A0A4P9XI66_9FUNG</name>
<proteinExistence type="predicted"/>
<dbReference type="PANTHER" id="PTHR18898">
    <property type="entry name" value="NUCLEOPROTEIN TPR-RELATED"/>
    <property type="match status" value="1"/>
</dbReference>
<keyword evidence="1" id="KW-0175">Coiled coil</keyword>
<organism evidence="2 3">
    <name type="scientific">Thamnocephalis sphaerospora</name>
    <dbReference type="NCBI Taxonomy" id="78915"/>
    <lineage>
        <taxon>Eukaryota</taxon>
        <taxon>Fungi</taxon>
        <taxon>Fungi incertae sedis</taxon>
        <taxon>Zoopagomycota</taxon>
        <taxon>Zoopagomycotina</taxon>
        <taxon>Zoopagomycetes</taxon>
        <taxon>Zoopagales</taxon>
        <taxon>Sigmoideomycetaceae</taxon>
        <taxon>Thamnocephalis</taxon>
    </lineage>
</organism>
<evidence type="ECO:0000313" key="2">
    <source>
        <dbReference type="EMBL" id="RKP05363.1"/>
    </source>
</evidence>
<dbReference type="STRING" id="78915.A0A4P9XI66"/>
<dbReference type="OrthoDB" id="343070at2759"/>
<evidence type="ECO:0000256" key="1">
    <source>
        <dbReference type="SAM" id="Coils"/>
    </source>
</evidence>
<evidence type="ECO:0000313" key="3">
    <source>
        <dbReference type="Proteomes" id="UP000271241"/>
    </source>
</evidence>
<feature type="coiled-coil region" evidence="1">
    <location>
        <begin position="26"/>
        <end position="100"/>
    </location>
</feature>
<dbReference type="Proteomes" id="UP000271241">
    <property type="component" value="Unassembled WGS sequence"/>
</dbReference>
<keyword evidence="3" id="KW-1185">Reference proteome</keyword>
<dbReference type="PANTHER" id="PTHR18898:SF2">
    <property type="entry name" value="NUCLEOPROTEIN TPR"/>
    <property type="match status" value="1"/>
</dbReference>
<dbReference type="GO" id="GO:0005643">
    <property type="term" value="C:nuclear pore"/>
    <property type="evidence" value="ECO:0007669"/>
    <property type="project" value="TreeGrafter"/>
</dbReference>
<dbReference type="EMBL" id="KZ993156">
    <property type="protein sequence ID" value="RKP05363.1"/>
    <property type="molecule type" value="Genomic_DNA"/>
</dbReference>
<reference evidence="3" key="1">
    <citation type="journal article" date="2018" name="Nat. Microbiol.">
        <title>Leveraging single-cell genomics to expand the fungal tree of life.</title>
        <authorList>
            <person name="Ahrendt S.R."/>
            <person name="Quandt C.A."/>
            <person name="Ciobanu D."/>
            <person name="Clum A."/>
            <person name="Salamov A."/>
            <person name="Andreopoulos B."/>
            <person name="Cheng J.F."/>
            <person name="Woyke T."/>
            <person name="Pelin A."/>
            <person name="Henrissat B."/>
            <person name="Reynolds N.K."/>
            <person name="Benny G.L."/>
            <person name="Smith M.E."/>
            <person name="James T.Y."/>
            <person name="Grigoriev I.V."/>
        </authorList>
    </citation>
    <scope>NUCLEOTIDE SEQUENCE [LARGE SCALE GENOMIC DNA]</scope>
    <source>
        <strain evidence="3">RSA 1356</strain>
    </source>
</reference>
<protein>
    <submittedName>
        <fullName evidence="2">Uncharacterized protein</fullName>
    </submittedName>
</protein>
<dbReference type="GO" id="GO:0006406">
    <property type="term" value="P:mRNA export from nucleus"/>
    <property type="evidence" value="ECO:0007669"/>
    <property type="project" value="TreeGrafter"/>
</dbReference>
<accession>A0A4P9XI66</accession>
<dbReference type="AlphaFoldDB" id="A0A4P9XI66"/>
<sequence length="146" mass="16572">MLIRFVVQSSEHQRTREQMLVAQTSLEHQNQRVGELEVKLQTTEARLREYERPATADGSAEHDTEEARLKQELSKLRVELVEAKRSSEKAAEQIEQYKAISAASEEALRSLQSTADEFKVSADKKHAEQEVGCDIANLLLYAANFQ</sequence>